<sequence>MSRDELSRLMGDALADPELIREAMTLTDRPGLEAFVRGRGYALSPGEMDEIWELACKALGGGAGATDAARWRLTTVGNAHLAPQD</sequence>
<comment type="caution">
    <text evidence="1">The sequence shown here is derived from an EMBL/GenBank/DDBJ whole genome shotgun (WGS) entry which is preliminary data.</text>
</comment>
<name>A0ABV4K3U9_9BACT</name>
<reference evidence="1 2" key="1">
    <citation type="submission" date="2024-08" db="EMBL/GenBank/DDBJ databases">
        <title>Sulfate-reducing bacteria isolated from formation water of the oil field in Kazakhstan and description of Pseudodesulfovibrio sp.</title>
        <authorList>
            <person name="Bidzhieva S.K."/>
            <person name="Tourova T.P."/>
            <person name="Grouzdev D.S."/>
            <person name="Beletsky A.V."/>
            <person name="Sokolova D.S."/>
            <person name="Samigullina S.R."/>
            <person name="Poltaraus A.B."/>
            <person name="Avtukh A.N."/>
            <person name="Tereshina V.M."/>
            <person name="Zhaparov N.S."/>
            <person name="Mardanov A.V."/>
            <person name="Nazina T.N."/>
        </authorList>
    </citation>
    <scope>NUCLEOTIDE SEQUENCE [LARGE SCALE GENOMIC DNA]</scope>
    <source>
        <strain evidence="1 2">9FUS</strain>
    </source>
</reference>
<evidence type="ECO:0000313" key="2">
    <source>
        <dbReference type="Proteomes" id="UP001568698"/>
    </source>
</evidence>
<evidence type="ECO:0008006" key="3">
    <source>
        <dbReference type="Google" id="ProtNLM"/>
    </source>
</evidence>
<organism evidence="1 2">
    <name type="scientific">Pseudodesulfovibrio karagichevae</name>
    <dbReference type="NCBI Taxonomy" id="3239305"/>
    <lineage>
        <taxon>Bacteria</taxon>
        <taxon>Pseudomonadati</taxon>
        <taxon>Thermodesulfobacteriota</taxon>
        <taxon>Desulfovibrionia</taxon>
        <taxon>Desulfovibrionales</taxon>
        <taxon>Desulfovibrionaceae</taxon>
    </lineage>
</organism>
<accession>A0ABV4K3U9</accession>
<keyword evidence="2" id="KW-1185">Reference proteome</keyword>
<gene>
    <name evidence="1" type="ORF">AB6M95_12755</name>
</gene>
<dbReference type="RefSeq" id="WP_371387142.1">
    <property type="nucleotide sequence ID" value="NZ_JBGLYH010000037.1"/>
</dbReference>
<proteinExistence type="predicted"/>
<dbReference type="Proteomes" id="UP001568698">
    <property type="component" value="Unassembled WGS sequence"/>
</dbReference>
<protein>
    <recommendedName>
        <fullName evidence="3">Nif11 domain-containing protein</fullName>
    </recommendedName>
</protein>
<evidence type="ECO:0000313" key="1">
    <source>
        <dbReference type="EMBL" id="MEZ7197627.1"/>
    </source>
</evidence>
<dbReference type="EMBL" id="JBGLYH010000037">
    <property type="protein sequence ID" value="MEZ7197627.1"/>
    <property type="molecule type" value="Genomic_DNA"/>
</dbReference>